<evidence type="ECO:0000313" key="1">
    <source>
        <dbReference type="EMBL" id="CDZ88266.1"/>
    </source>
</evidence>
<dbReference type="RefSeq" id="WP_040271399.1">
    <property type="nucleotide sequence ID" value="NZ_CP023714.1"/>
</dbReference>
<dbReference type="PANTHER" id="PTHR46211:SF13">
    <property type="entry name" value="GLYCEROPHOSPHODIESTER PHOSPHODIESTERASE 1-RELATED"/>
    <property type="match status" value="1"/>
</dbReference>
<dbReference type="InterPro" id="IPR017946">
    <property type="entry name" value="PLC-like_Pdiesterase_TIM-brl"/>
</dbReference>
<proteinExistence type="predicted"/>
<evidence type="ECO:0000313" key="2">
    <source>
        <dbReference type="Proteomes" id="UP000042997"/>
    </source>
</evidence>
<dbReference type="OrthoDB" id="9758957at2"/>
<dbReference type="Pfam" id="PF03009">
    <property type="entry name" value="GDPD"/>
    <property type="match status" value="1"/>
</dbReference>
<dbReference type="CDD" id="cd08582">
    <property type="entry name" value="GDPD_like_2"/>
    <property type="match status" value="1"/>
</dbReference>
<dbReference type="EMBL" id="CCSD01000050">
    <property type="protein sequence ID" value="CDZ88266.1"/>
    <property type="molecule type" value="Genomic_DNA"/>
</dbReference>
<organism evidence="1 2">
    <name type="scientific">Rhodococcus ruber</name>
    <dbReference type="NCBI Taxonomy" id="1830"/>
    <lineage>
        <taxon>Bacteria</taxon>
        <taxon>Bacillati</taxon>
        <taxon>Actinomycetota</taxon>
        <taxon>Actinomycetes</taxon>
        <taxon>Mycobacteriales</taxon>
        <taxon>Nocardiaceae</taxon>
        <taxon>Rhodococcus</taxon>
    </lineage>
</organism>
<dbReference type="AlphaFoldDB" id="A0A098BKL8"/>
<dbReference type="Gene3D" id="3.20.20.190">
    <property type="entry name" value="Phosphatidylinositol (PI) phosphodiesterase"/>
    <property type="match status" value="1"/>
</dbReference>
<protein>
    <submittedName>
        <fullName evidence="1">Putative glycerophosphoryl diester phosphodiesterase 1</fullName>
        <ecNumber evidence="1">3.1.4.46</ecNumber>
    </submittedName>
</protein>
<dbReference type="eggNOG" id="COG0584">
    <property type="taxonomic scope" value="Bacteria"/>
</dbReference>
<dbReference type="PANTHER" id="PTHR46211">
    <property type="entry name" value="GLYCEROPHOSPHORYL DIESTER PHOSPHODIESTERASE"/>
    <property type="match status" value="1"/>
</dbReference>
<name>A0A098BKL8_9NOCA</name>
<gene>
    <name evidence="1" type="primary">glpQ</name>
    <name evidence="1" type="ORF">RHRU231_40016</name>
</gene>
<reference evidence="1 2" key="1">
    <citation type="journal article" date="2014" name="Genome Announc.">
        <title>Draft Genome Sequence of Propane- and Butane-Oxidizing Actinobacterium Rhodococcus ruber IEGM 231.</title>
        <authorList>
            <person name="Ivshina I.B."/>
            <person name="Kuyukina M.S."/>
            <person name="Krivoruchko A.V."/>
            <person name="Barbe V."/>
            <person name="Fischer C."/>
        </authorList>
    </citation>
    <scope>NUCLEOTIDE SEQUENCE [LARGE SCALE GENOMIC DNA]</scope>
</reference>
<dbReference type="GO" id="GO:0008889">
    <property type="term" value="F:glycerophosphodiester phosphodiesterase activity"/>
    <property type="evidence" value="ECO:0007669"/>
    <property type="project" value="UniProtKB-EC"/>
</dbReference>
<dbReference type="EC" id="3.1.4.46" evidence="1"/>
<accession>A0A098BKL8</accession>
<keyword evidence="1" id="KW-0378">Hydrolase</keyword>
<sequence length="257" mass="27655">MTAGWEPRVVAHRGASAAKAEHTLAAYELALQEGADGLECDVRLTRDGHLVCVHDRTVDRTSNGSGMVSEMTLAQLEELDYGTPGEPARLLTLRQLIELTLDWTSRPVKLFVETKHPVRYGGLVEAKLLAELARFRLATPASADFSRVVVMSFSAAAVWRVRRSAPLLPTVLLGDTSRYLGGSAATTVGATAIGPSIFTLRQHPELVDKAAAAGRATYCWTVDDPADVDLCRDLGVGWVATNHPGRTKLRLGASRGV</sequence>
<dbReference type="GO" id="GO:0006629">
    <property type="term" value="P:lipid metabolic process"/>
    <property type="evidence" value="ECO:0007669"/>
    <property type="project" value="InterPro"/>
</dbReference>
<dbReference type="Proteomes" id="UP000042997">
    <property type="component" value="Unassembled WGS sequence"/>
</dbReference>
<dbReference type="PROSITE" id="PS51704">
    <property type="entry name" value="GP_PDE"/>
    <property type="match status" value="1"/>
</dbReference>
<dbReference type="InterPro" id="IPR030395">
    <property type="entry name" value="GP_PDE_dom"/>
</dbReference>
<dbReference type="SUPFAM" id="SSF51695">
    <property type="entry name" value="PLC-like phosphodiesterases"/>
    <property type="match status" value="1"/>
</dbReference>